<proteinExistence type="predicted"/>
<name>A0A914VZX8_9BILA</name>
<organism evidence="2 3">
    <name type="scientific">Plectus sambesii</name>
    <dbReference type="NCBI Taxonomy" id="2011161"/>
    <lineage>
        <taxon>Eukaryota</taxon>
        <taxon>Metazoa</taxon>
        <taxon>Ecdysozoa</taxon>
        <taxon>Nematoda</taxon>
        <taxon>Chromadorea</taxon>
        <taxon>Plectida</taxon>
        <taxon>Plectina</taxon>
        <taxon>Plectoidea</taxon>
        <taxon>Plectidae</taxon>
        <taxon>Plectus</taxon>
    </lineage>
</organism>
<accession>A0A914VZX8</accession>
<keyword evidence="2" id="KW-1185">Reference proteome</keyword>
<evidence type="ECO:0000313" key="2">
    <source>
        <dbReference type="Proteomes" id="UP000887566"/>
    </source>
</evidence>
<dbReference type="Proteomes" id="UP000887566">
    <property type="component" value="Unplaced"/>
</dbReference>
<feature type="region of interest" description="Disordered" evidence="1">
    <location>
        <begin position="16"/>
        <end position="47"/>
    </location>
</feature>
<sequence length="92" mass="10508">MATPYGSEIATVMEQHNNAMQREGSGTRGTVTQDEEIDHENKKHSTLAEGFERTEYGLNALGERMVSLDEVMLHQNRVLHNEDGFKPEDYRK</sequence>
<protein>
    <submittedName>
        <fullName evidence="3">Uncharacterized protein</fullName>
    </submittedName>
</protein>
<evidence type="ECO:0000256" key="1">
    <source>
        <dbReference type="SAM" id="MobiDB-lite"/>
    </source>
</evidence>
<dbReference type="WBParaSite" id="PSAMB.scaffold2919size20563.g19598.t1">
    <property type="protein sequence ID" value="PSAMB.scaffold2919size20563.g19598.t1"/>
    <property type="gene ID" value="PSAMB.scaffold2919size20563.g19598"/>
</dbReference>
<dbReference type="AlphaFoldDB" id="A0A914VZX8"/>
<evidence type="ECO:0000313" key="3">
    <source>
        <dbReference type="WBParaSite" id="PSAMB.scaffold2919size20563.g19598.t1"/>
    </source>
</evidence>
<reference evidence="3" key="1">
    <citation type="submission" date="2022-11" db="UniProtKB">
        <authorList>
            <consortium name="WormBaseParasite"/>
        </authorList>
    </citation>
    <scope>IDENTIFICATION</scope>
</reference>